<comment type="similarity">
    <text evidence="2 9 10">Belongs to the CRISPR-associated endoribonuclease Cas2 protein family.</text>
</comment>
<evidence type="ECO:0000256" key="2">
    <source>
        <dbReference type="ARBA" id="ARBA00009959"/>
    </source>
</evidence>
<dbReference type="OrthoDB" id="9798176at2"/>
<dbReference type="InterPro" id="IPR019199">
    <property type="entry name" value="Virulence_VapD/CRISPR_Cas2"/>
</dbReference>
<evidence type="ECO:0000256" key="7">
    <source>
        <dbReference type="ARBA" id="ARBA00022842"/>
    </source>
</evidence>
<evidence type="ECO:0000256" key="1">
    <source>
        <dbReference type="ARBA" id="ARBA00001946"/>
    </source>
</evidence>
<dbReference type="Proteomes" id="UP000265341">
    <property type="component" value="Unassembled WGS sequence"/>
</dbReference>
<dbReference type="GO" id="GO:0043571">
    <property type="term" value="P:maintenance of CRISPR repeat elements"/>
    <property type="evidence" value="ECO:0007669"/>
    <property type="project" value="UniProtKB-UniRule"/>
</dbReference>
<evidence type="ECO:0000256" key="3">
    <source>
        <dbReference type="ARBA" id="ARBA00022722"/>
    </source>
</evidence>
<reference evidence="11 12" key="1">
    <citation type="submission" date="2018-08" db="EMBL/GenBank/DDBJ databases">
        <title>Meiothermus roseus NBRC 110900 genome sequencing project.</title>
        <authorList>
            <person name="Da Costa M.S."/>
            <person name="Albuquerque L."/>
            <person name="Raposo P."/>
            <person name="Froufe H.J.C."/>
            <person name="Barroso C.S."/>
            <person name="Egas C."/>
        </authorList>
    </citation>
    <scope>NUCLEOTIDE SEQUENCE [LARGE SCALE GENOMIC DNA]</scope>
    <source>
        <strain evidence="11 12">NBRC 110900</strain>
    </source>
</reference>
<dbReference type="EMBL" id="QWLA01000006">
    <property type="protein sequence ID" value="RIH88965.1"/>
    <property type="molecule type" value="Genomic_DNA"/>
</dbReference>
<dbReference type="PANTHER" id="PTHR34405">
    <property type="entry name" value="CRISPR-ASSOCIATED ENDORIBONUCLEASE CAS2"/>
    <property type="match status" value="1"/>
</dbReference>
<dbReference type="PIRSF" id="PIRSF032582">
    <property type="entry name" value="Cas2"/>
    <property type="match status" value="1"/>
</dbReference>
<dbReference type="EC" id="3.1.-.-" evidence="9"/>
<evidence type="ECO:0000256" key="8">
    <source>
        <dbReference type="ARBA" id="ARBA00023118"/>
    </source>
</evidence>
<dbReference type="CDD" id="cd09725">
    <property type="entry name" value="Cas2_I_II_III"/>
    <property type="match status" value="1"/>
</dbReference>
<feature type="binding site" evidence="9">
    <location>
        <position position="11"/>
    </location>
    <ligand>
        <name>Mg(2+)</name>
        <dbReference type="ChEBI" id="CHEBI:18420"/>
        <note>catalytic</note>
    </ligand>
</feature>
<evidence type="ECO:0000256" key="6">
    <source>
        <dbReference type="ARBA" id="ARBA00022801"/>
    </source>
</evidence>
<evidence type="ECO:0000256" key="4">
    <source>
        <dbReference type="ARBA" id="ARBA00022723"/>
    </source>
</evidence>
<name>A0A399EZF1_9DEIN</name>
<evidence type="ECO:0000256" key="5">
    <source>
        <dbReference type="ARBA" id="ARBA00022759"/>
    </source>
</evidence>
<proteinExistence type="inferred from homology"/>
<evidence type="ECO:0000313" key="11">
    <source>
        <dbReference type="EMBL" id="RIH88965.1"/>
    </source>
</evidence>
<protein>
    <recommendedName>
        <fullName evidence="9">CRISPR-associated endoribonuclease Cas2</fullName>
        <ecNumber evidence="9">3.1.-.-</ecNumber>
    </recommendedName>
</protein>
<comment type="subunit">
    <text evidence="9">Homodimer, forms a heterotetramer with a Cas1 homodimer.</text>
</comment>
<dbReference type="GO" id="GO:0016787">
    <property type="term" value="F:hydrolase activity"/>
    <property type="evidence" value="ECO:0007669"/>
    <property type="project" value="UniProtKB-KW"/>
</dbReference>
<evidence type="ECO:0000313" key="12">
    <source>
        <dbReference type="Proteomes" id="UP000265341"/>
    </source>
</evidence>
<organism evidence="11 12">
    <name type="scientific">Calidithermus roseus</name>
    <dbReference type="NCBI Taxonomy" id="1644118"/>
    <lineage>
        <taxon>Bacteria</taxon>
        <taxon>Thermotogati</taxon>
        <taxon>Deinococcota</taxon>
        <taxon>Deinococci</taxon>
        <taxon>Thermales</taxon>
        <taxon>Thermaceae</taxon>
        <taxon>Calidithermus</taxon>
    </lineage>
</organism>
<dbReference type="GO" id="GO:0004521">
    <property type="term" value="F:RNA endonuclease activity"/>
    <property type="evidence" value="ECO:0007669"/>
    <property type="project" value="UniProtKB-UniRule"/>
</dbReference>
<gene>
    <name evidence="9 11" type="primary">cas2</name>
    <name evidence="11" type="ORF">Mrose_00572</name>
</gene>
<accession>A0A399EZF1</accession>
<dbReference type="InterPro" id="IPR021127">
    <property type="entry name" value="CRISPR_associated_Cas2"/>
</dbReference>
<keyword evidence="12" id="KW-1185">Reference proteome</keyword>
<keyword evidence="5 9" id="KW-0255">Endonuclease</keyword>
<evidence type="ECO:0000256" key="10">
    <source>
        <dbReference type="PIRNR" id="PIRNR032582"/>
    </source>
</evidence>
<dbReference type="HAMAP" id="MF_01471">
    <property type="entry name" value="Cas2"/>
    <property type="match status" value="1"/>
</dbReference>
<comment type="cofactor">
    <cofactor evidence="1 9">
        <name>Mg(2+)</name>
        <dbReference type="ChEBI" id="CHEBI:18420"/>
    </cofactor>
</comment>
<sequence length="94" mass="11101">MKELYLVIAYDTPSDSRRAKLAKLLKGFGERRQYSVFEARLTREQWAHLKGRLEQFVDQKEDVLAVYFLPPETVGRTYRIGHEALKRLEDPDFV</sequence>
<comment type="function">
    <text evidence="9">CRISPR (clustered regularly interspaced short palindromic repeat), is an adaptive immune system that provides protection against mobile genetic elements (viruses, transposable elements and conjugative plasmids). CRISPR clusters contain sequences complementary to antecedent mobile elements and target invading nucleic acids. CRISPR clusters are transcribed and processed into CRISPR RNA (crRNA). Functions as a ssRNA-specific endoribonuclease. Involved in the integration of spacer DNA into the CRISPR cassette.</text>
</comment>
<dbReference type="SUPFAM" id="SSF143430">
    <property type="entry name" value="TTP0101/SSO1404-like"/>
    <property type="match status" value="1"/>
</dbReference>
<keyword evidence="7 9" id="KW-0460">Magnesium</keyword>
<dbReference type="AlphaFoldDB" id="A0A399EZF1"/>
<dbReference type="Gene3D" id="3.30.70.240">
    <property type="match status" value="1"/>
</dbReference>
<keyword evidence="8 9" id="KW-0051">Antiviral defense</keyword>
<dbReference type="RefSeq" id="WP_119275921.1">
    <property type="nucleotide sequence ID" value="NZ_QWLA01000006.1"/>
</dbReference>
<dbReference type="NCBIfam" id="TIGR01573">
    <property type="entry name" value="cas2"/>
    <property type="match status" value="1"/>
</dbReference>
<dbReference type="GO" id="GO:0051607">
    <property type="term" value="P:defense response to virus"/>
    <property type="evidence" value="ECO:0007669"/>
    <property type="project" value="UniProtKB-UniRule"/>
</dbReference>
<keyword evidence="6 9" id="KW-0378">Hydrolase</keyword>
<keyword evidence="4 9" id="KW-0479">Metal-binding</keyword>
<keyword evidence="3 9" id="KW-0540">Nuclease</keyword>
<evidence type="ECO:0000256" key="9">
    <source>
        <dbReference type="HAMAP-Rule" id="MF_01471"/>
    </source>
</evidence>
<dbReference type="PANTHER" id="PTHR34405:SF3">
    <property type="entry name" value="CRISPR-ASSOCIATED ENDORIBONUCLEASE CAS2 3"/>
    <property type="match status" value="1"/>
</dbReference>
<dbReference type="Pfam" id="PF09827">
    <property type="entry name" value="CRISPR_Cas2"/>
    <property type="match status" value="1"/>
</dbReference>
<dbReference type="GO" id="GO:0046872">
    <property type="term" value="F:metal ion binding"/>
    <property type="evidence" value="ECO:0007669"/>
    <property type="project" value="UniProtKB-UniRule"/>
</dbReference>
<comment type="caution">
    <text evidence="11">The sequence shown here is derived from an EMBL/GenBank/DDBJ whole genome shotgun (WGS) entry which is preliminary data.</text>
</comment>